<comment type="caution">
    <text evidence="4">The sequence shown here is derived from an EMBL/GenBank/DDBJ whole genome shotgun (WGS) entry which is preliminary data.</text>
</comment>
<evidence type="ECO:0000256" key="1">
    <source>
        <dbReference type="ARBA" id="ARBA00006484"/>
    </source>
</evidence>
<dbReference type="SUPFAM" id="SSF51735">
    <property type="entry name" value="NAD(P)-binding Rossmann-fold domains"/>
    <property type="match status" value="1"/>
</dbReference>
<dbReference type="SMART" id="SM00822">
    <property type="entry name" value="PKS_KR"/>
    <property type="match status" value="1"/>
</dbReference>
<comment type="similarity">
    <text evidence="1">Belongs to the short-chain dehydrogenases/reductases (SDR) family.</text>
</comment>
<dbReference type="GO" id="GO:0016491">
    <property type="term" value="F:oxidoreductase activity"/>
    <property type="evidence" value="ECO:0007669"/>
    <property type="project" value="UniProtKB-KW"/>
</dbReference>
<dbReference type="InterPro" id="IPR020904">
    <property type="entry name" value="Sc_DH/Rdtase_CS"/>
</dbReference>
<dbReference type="PROSITE" id="PS00061">
    <property type="entry name" value="ADH_SHORT"/>
    <property type="match status" value="1"/>
</dbReference>
<dbReference type="EMBL" id="JBHTJV010000005">
    <property type="protein sequence ID" value="MFD0916316.1"/>
    <property type="molecule type" value="Genomic_DNA"/>
</dbReference>
<dbReference type="Gene3D" id="3.40.50.720">
    <property type="entry name" value="NAD(P)-binding Rossmann-like Domain"/>
    <property type="match status" value="1"/>
</dbReference>
<evidence type="ECO:0000259" key="3">
    <source>
        <dbReference type="SMART" id="SM00822"/>
    </source>
</evidence>
<dbReference type="RefSeq" id="WP_377212175.1">
    <property type="nucleotide sequence ID" value="NZ_JBHTJV010000005.1"/>
</dbReference>
<accession>A0ABW3FHL6</accession>
<dbReference type="Proteomes" id="UP001597101">
    <property type="component" value="Unassembled WGS sequence"/>
</dbReference>
<dbReference type="PRINTS" id="PR00081">
    <property type="entry name" value="GDHRDH"/>
</dbReference>
<organism evidence="4 5">
    <name type="scientific">Pseudahrensia aquimaris</name>
    <dbReference type="NCBI Taxonomy" id="744461"/>
    <lineage>
        <taxon>Bacteria</taxon>
        <taxon>Pseudomonadati</taxon>
        <taxon>Pseudomonadota</taxon>
        <taxon>Alphaproteobacteria</taxon>
        <taxon>Hyphomicrobiales</taxon>
        <taxon>Ahrensiaceae</taxon>
        <taxon>Pseudahrensia</taxon>
    </lineage>
</organism>
<dbReference type="InterPro" id="IPR002347">
    <property type="entry name" value="SDR_fam"/>
</dbReference>
<keyword evidence="2 4" id="KW-0560">Oxidoreductase</keyword>
<evidence type="ECO:0000256" key="2">
    <source>
        <dbReference type="ARBA" id="ARBA00023002"/>
    </source>
</evidence>
<evidence type="ECO:0000313" key="5">
    <source>
        <dbReference type="Proteomes" id="UP001597101"/>
    </source>
</evidence>
<dbReference type="InterPro" id="IPR036291">
    <property type="entry name" value="NAD(P)-bd_dom_sf"/>
</dbReference>
<gene>
    <name evidence="4" type="ORF">ACFQ14_07855</name>
</gene>
<dbReference type="PANTHER" id="PTHR44196:SF1">
    <property type="entry name" value="DEHYDROGENASE_REDUCTASE SDR FAMILY MEMBER 7B"/>
    <property type="match status" value="1"/>
</dbReference>
<dbReference type="Pfam" id="PF00106">
    <property type="entry name" value="adh_short"/>
    <property type="match status" value="1"/>
</dbReference>
<feature type="domain" description="Ketoreductase" evidence="3">
    <location>
        <begin position="7"/>
        <end position="187"/>
    </location>
</feature>
<protein>
    <submittedName>
        <fullName evidence="4">SDR family NAD(P)-dependent oxidoreductase</fullName>
        <ecNumber evidence="4">1.-.-.-</ecNumber>
    </submittedName>
</protein>
<sequence length="250" mass="27487">MAEPKWKHVWITGASSGLGEGVARILAKKGCHVSITARSEDKLAAIAADFGNVTSYPGDVTDPERLKEIVAQAEETHGPIDLTIFCAGAWFPSPITKMKVENFAKTVDVNLMGVVYALDAVLDRMIERGSGHISWVSSVAGYGGLPNSAAYGSTKAALIHLAESVRPELERKGLTLSLINPGFVKTPMTNKNDFPMPFIMEPDDAAEAMVSGLEREKFEVVFPWQLKWILKFMNILPYPLYFWITRKMVG</sequence>
<evidence type="ECO:0000313" key="4">
    <source>
        <dbReference type="EMBL" id="MFD0916316.1"/>
    </source>
</evidence>
<reference evidence="5" key="1">
    <citation type="journal article" date="2019" name="Int. J. Syst. Evol. Microbiol.">
        <title>The Global Catalogue of Microorganisms (GCM) 10K type strain sequencing project: providing services to taxonomists for standard genome sequencing and annotation.</title>
        <authorList>
            <consortium name="The Broad Institute Genomics Platform"/>
            <consortium name="The Broad Institute Genome Sequencing Center for Infectious Disease"/>
            <person name="Wu L."/>
            <person name="Ma J."/>
        </authorList>
    </citation>
    <scope>NUCLEOTIDE SEQUENCE [LARGE SCALE GENOMIC DNA]</scope>
    <source>
        <strain evidence="5">CCUG 60023</strain>
    </source>
</reference>
<dbReference type="PANTHER" id="PTHR44196">
    <property type="entry name" value="DEHYDROGENASE/REDUCTASE SDR FAMILY MEMBER 7B"/>
    <property type="match status" value="1"/>
</dbReference>
<dbReference type="EC" id="1.-.-.-" evidence="4"/>
<proteinExistence type="inferred from homology"/>
<keyword evidence="5" id="KW-1185">Reference proteome</keyword>
<dbReference type="InterPro" id="IPR057326">
    <property type="entry name" value="KR_dom"/>
</dbReference>
<name>A0ABW3FHL6_9HYPH</name>